<sequence>MARTRRVIQLSVALSYVTLLATTNRPHNFRRIPIETPTGRTRAIDCLQLPQTHGFSKFQGDSGPAMLPQNCVRPESASGAPSGSHNVHSFVSGQRRSKIDDYFL</sequence>
<keyword evidence="4" id="KW-1185">Reference proteome</keyword>
<feature type="compositionally biased region" description="Polar residues" evidence="1">
    <location>
        <begin position="79"/>
        <end position="92"/>
    </location>
</feature>
<dbReference type="EMBL" id="JARKIF010000006">
    <property type="protein sequence ID" value="KAJ7636975.1"/>
    <property type="molecule type" value="Genomic_DNA"/>
</dbReference>
<feature type="region of interest" description="Disordered" evidence="1">
    <location>
        <begin position="58"/>
        <end position="92"/>
    </location>
</feature>
<keyword evidence="2" id="KW-0732">Signal</keyword>
<accession>A0AAD7FQF6</accession>
<gene>
    <name evidence="3" type="ORF">FB45DRAFT_907923</name>
</gene>
<evidence type="ECO:0000256" key="1">
    <source>
        <dbReference type="SAM" id="MobiDB-lite"/>
    </source>
</evidence>
<reference evidence="3" key="1">
    <citation type="submission" date="2023-03" db="EMBL/GenBank/DDBJ databases">
        <title>Massive genome expansion in bonnet fungi (Mycena s.s.) driven by repeated elements and novel gene families across ecological guilds.</title>
        <authorList>
            <consortium name="Lawrence Berkeley National Laboratory"/>
            <person name="Harder C.B."/>
            <person name="Miyauchi S."/>
            <person name="Viragh M."/>
            <person name="Kuo A."/>
            <person name="Thoen E."/>
            <person name="Andreopoulos B."/>
            <person name="Lu D."/>
            <person name="Skrede I."/>
            <person name="Drula E."/>
            <person name="Henrissat B."/>
            <person name="Morin E."/>
            <person name="Kohler A."/>
            <person name="Barry K."/>
            <person name="LaButti K."/>
            <person name="Morin E."/>
            <person name="Salamov A."/>
            <person name="Lipzen A."/>
            <person name="Mereny Z."/>
            <person name="Hegedus B."/>
            <person name="Baldrian P."/>
            <person name="Stursova M."/>
            <person name="Weitz H."/>
            <person name="Taylor A."/>
            <person name="Grigoriev I.V."/>
            <person name="Nagy L.G."/>
            <person name="Martin F."/>
            <person name="Kauserud H."/>
        </authorList>
    </citation>
    <scope>NUCLEOTIDE SEQUENCE</scope>
    <source>
        <strain evidence="3">9284</strain>
    </source>
</reference>
<feature type="non-terminal residue" evidence="3">
    <location>
        <position position="104"/>
    </location>
</feature>
<protein>
    <recommendedName>
        <fullName evidence="5">Secreted protein</fullName>
    </recommendedName>
</protein>
<proteinExistence type="predicted"/>
<name>A0AAD7FQF6_9AGAR</name>
<comment type="caution">
    <text evidence="3">The sequence shown here is derived from an EMBL/GenBank/DDBJ whole genome shotgun (WGS) entry which is preliminary data.</text>
</comment>
<organism evidence="3 4">
    <name type="scientific">Roridomyces roridus</name>
    <dbReference type="NCBI Taxonomy" id="1738132"/>
    <lineage>
        <taxon>Eukaryota</taxon>
        <taxon>Fungi</taxon>
        <taxon>Dikarya</taxon>
        <taxon>Basidiomycota</taxon>
        <taxon>Agaricomycotina</taxon>
        <taxon>Agaricomycetes</taxon>
        <taxon>Agaricomycetidae</taxon>
        <taxon>Agaricales</taxon>
        <taxon>Marasmiineae</taxon>
        <taxon>Mycenaceae</taxon>
        <taxon>Roridomyces</taxon>
    </lineage>
</organism>
<evidence type="ECO:0000256" key="2">
    <source>
        <dbReference type="SAM" id="SignalP"/>
    </source>
</evidence>
<dbReference type="AlphaFoldDB" id="A0AAD7FQF6"/>
<dbReference type="Proteomes" id="UP001221142">
    <property type="component" value="Unassembled WGS sequence"/>
</dbReference>
<evidence type="ECO:0000313" key="3">
    <source>
        <dbReference type="EMBL" id="KAJ7636975.1"/>
    </source>
</evidence>
<feature type="signal peptide" evidence="2">
    <location>
        <begin position="1"/>
        <end position="22"/>
    </location>
</feature>
<evidence type="ECO:0000313" key="4">
    <source>
        <dbReference type="Proteomes" id="UP001221142"/>
    </source>
</evidence>
<feature type="chain" id="PRO_5041956553" description="Secreted protein" evidence="2">
    <location>
        <begin position="23"/>
        <end position="104"/>
    </location>
</feature>
<evidence type="ECO:0008006" key="5">
    <source>
        <dbReference type="Google" id="ProtNLM"/>
    </source>
</evidence>